<keyword evidence="4" id="KW-0663">Pyridoxal phosphate</keyword>
<dbReference type="RefSeq" id="WP_057624960.1">
    <property type="nucleotide sequence ID" value="NZ_LKHV02000001.1"/>
</dbReference>
<dbReference type="InterPro" id="IPR001926">
    <property type="entry name" value="TrpB-like_PALP"/>
</dbReference>
<proteinExistence type="inferred from homology"/>
<evidence type="ECO:0000259" key="7">
    <source>
        <dbReference type="Pfam" id="PF00291"/>
    </source>
</evidence>
<protein>
    <recommendedName>
        <fullName evidence="3">L-serine ammonia-lyase</fullName>
        <ecNumber evidence="3">4.3.1.17</ecNumber>
    </recommendedName>
</protein>
<feature type="domain" description="Tryptophan synthase beta chain-like PALP" evidence="7">
    <location>
        <begin position="6"/>
        <end position="292"/>
    </location>
</feature>
<dbReference type="AlphaFoldDB" id="A0A0Q9YQ15"/>
<organism evidence="8">
    <name type="scientific">Candidatus Berkiella cookevillensis</name>
    <dbReference type="NCBI Taxonomy" id="437022"/>
    <lineage>
        <taxon>Bacteria</taxon>
        <taxon>Pseudomonadati</taxon>
        <taxon>Pseudomonadota</taxon>
        <taxon>Gammaproteobacteria</taxon>
        <taxon>Candidatus Berkiellales</taxon>
        <taxon>Candidatus Berkiellaceae</taxon>
        <taxon>Candidatus Berkiella</taxon>
    </lineage>
</organism>
<accession>A0A0Q9YQ15</accession>
<dbReference type="STRING" id="437022.CC99x_01848"/>
<dbReference type="EMBL" id="LKHV01000009">
    <property type="protein sequence ID" value="KRG18136.1"/>
    <property type="molecule type" value="Genomic_DNA"/>
</dbReference>
<evidence type="ECO:0000313" key="10">
    <source>
        <dbReference type="Proteomes" id="UP000051494"/>
    </source>
</evidence>
<dbReference type="GO" id="GO:0004794">
    <property type="term" value="F:threonine deaminase activity"/>
    <property type="evidence" value="ECO:0007669"/>
    <property type="project" value="TreeGrafter"/>
</dbReference>
<reference evidence="8" key="1">
    <citation type="submission" date="2015-09" db="EMBL/GenBank/DDBJ databases">
        <title>Draft Genome Sequences of Two Novel Amoeba-resistant Intranuclear Bacteria, Candidatus Berkiella cookevillensis and Candidatus Berkiella aquae.</title>
        <authorList>
            <person name="Mehari Y.T."/>
            <person name="Arivett B.A."/>
            <person name="Farone A.L."/>
            <person name="Gunderson J.H."/>
            <person name="Farone M.B."/>
        </authorList>
    </citation>
    <scope>NUCLEOTIDE SEQUENCE [LARGE SCALE GENOMIC DNA]</scope>
    <source>
        <strain evidence="8">CC99</strain>
    </source>
</reference>
<dbReference type="GO" id="GO:0003941">
    <property type="term" value="F:L-serine ammonia-lyase activity"/>
    <property type="evidence" value="ECO:0007669"/>
    <property type="project" value="UniProtKB-EC"/>
</dbReference>
<dbReference type="EC" id="4.3.1.17" evidence="3"/>
<evidence type="ECO:0000256" key="4">
    <source>
        <dbReference type="ARBA" id="ARBA00022898"/>
    </source>
</evidence>
<dbReference type="InterPro" id="IPR036052">
    <property type="entry name" value="TrpB-like_PALP_sf"/>
</dbReference>
<reference evidence="9" key="3">
    <citation type="submission" date="2021-06" db="EMBL/GenBank/DDBJ databases">
        <title>Genomic Description and Analysis of Intracellular Bacteria, Candidatus Berkiella cookevillensis and Candidatus Berkiella aquae.</title>
        <authorList>
            <person name="Kidane D.T."/>
            <person name="Mehari Y.T."/>
            <person name="Rice F.C."/>
            <person name="Arivett B.A."/>
            <person name="Farone A.L."/>
            <person name="Berk S.G."/>
            <person name="Farone M.B."/>
        </authorList>
    </citation>
    <scope>NUCLEOTIDE SEQUENCE</scope>
    <source>
        <strain evidence="9">CC99</strain>
    </source>
</reference>
<keyword evidence="10" id="KW-1185">Reference proteome</keyword>
<dbReference type="GO" id="GO:0006565">
    <property type="term" value="P:L-serine catabolic process"/>
    <property type="evidence" value="ECO:0007669"/>
    <property type="project" value="TreeGrafter"/>
</dbReference>
<evidence type="ECO:0000256" key="3">
    <source>
        <dbReference type="ARBA" id="ARBA00012093"/>
    </source>
</evidence>
<comment type="cofactor">
    <cofactor evidence="1">
        <name>pyridoxal 5'-phosphate</name>
        <dbReference type="ChEBI" id="CHEBI:597326"/>
    </cofactor>
</comment>
<reference evidence="9" key="2">
    <citation type="journal article" date="2016" name="Genome Announc.">
        <title>Draft Genome Sequences of Two Novel Amoeba-Resistant Intranuclear Bacteria, 'Candidatus Berkiella cookevillensis' and 'Candidatus Berkiella aquae'.</title>
        <authorList>
            <person name="Mehari Y.T."/>
            <person name="Arivett B.A."/>
            <person name="Farone A.L."/>
            <person name="Gunderson J.H."/>
            <person name="Farone M.B."/>
        </authorList>
    </citation>
    <scope>NUCLEOTIDE SEQUENCE</scope>
    <source>
        <strain evidence="9">CC99</strain>
    </source>
</reference>
<evidence type="ECO:0000256" key="5">
    <source>
        <dbReference type="ARBA" id="ARBA00023239"/>
    </source>
</evidence>
<dbReference type="OrthoDB" id="9811476at2"/>
<comment type="caution">
    <text evidence="8">The sequence shown here is derived from an EMBL/GenBank/DDBJ whole genome shotgun (WGS) entry which is preliminary data.</text>
</comment>
<evidence type="ECO:0000313" key="8">
    <source>
        <dbReference type="EMBL" id="KRG18136.1"/>
    </source>
</evidence>
<dbReference type="EMBL" id="LKHV02000001">
    <property type="protein sequence ID" value="MCS5709245.1"/>
    <property type="molecule type" value="Genomic_DNA"/>
</dbReference>
<dbReference type="Gene3D" id="3.40.50.1100">
    <property type="match status" value="2"/>
</dbReference>
<comment type="similarity">
    <text evidence="2">Belongs to the serine/threonine dehydratase family.</text>
</comment>
<dbReference type="InterPro" id="IPR050147">
    <property type="entry name" value="Ser/Thr_Dehydratase"/>
</dbReference>
<sequence length="311" mass="33544">MTSALHIHTPLLKSHPLSELIERNVYVKMDAMQPSGSFKDRGIGKLCIHYAKQGKKGLVSSSAGNAGIAVAYAGHQLGLDVKVIVPTSALLLSVSKMLSEGADVITHGHVWNDADIYARQLAKELDYAYIPPFDHPIIWQGYESIIDEFKKDKIKPDAIITSVGGGGLFTGLIQGLIKHKWSKVALITAETEGAASLATSFQKKQRITLDSINTVATTLGAKQICEQAFDYLNTHPVYPQVLSDKAAIHAVAAFADHHRVLVEPACGAALAVAYQNLPVLKQFKNIAIIICGGNGVSVELLNGWKQQFQVG</sequence>
<dbReference type="Proteomes" id="UP000051494">
    <property type="component" value="Unassembled WGS sequence"/>
</dbReference>
<keyword evidence="5 8" id="KW-0456">Lyase</keyword>
<evidence type="ECO:0000256" key="6">
    <source>
        <dbReference type="ARBA" id="ARBA00049406"/>
    </source>
</evidence>
<dbReference type="GO" id="GO:0006567">
    <property type="term" value="P:L-threonine catabolic process"/>
    <property type="evidence" value="ECO:0007669"/>
    <property type="project" value="TreeGrafter"/>
</dbReference>
<evidence type="ECO:0000256" key="2">
    <source>
        <dbReference type="ARBA" id="ARBA00010869"/>
    </source>
</evidence>
<evidence type="ECO:0000313" key="9">
    <source>
        <dbReference type="EMBL" id="MCS5709245.1"/>
    </source>
</evidence>
<dbReference type="PATRIC" id="fig|1590042.3.peg.1879"/>
<dbReference type="Pfam" id="PF00291">
    <property type="entry name" value="PALP"/>
    <property type="match status" value="1"/>
</dbReference>
<dbReference type="PROSITE" id="PS00165">
    <property type="entry name" value="DEHYDRATASE_SER_THR"/>
    <property type="match status" value="1"/>
</dbReference>
<gene>
    <name evidence="8" type="primary">tdcB_2</name>
    <name evidence="9" type="ORF">CC99x_010040</name>
    <name evidence="8" type="ORF">CC99x_01848</name>
</gene>
<dbReference type="PANTHER" id="PTHR48078:SF2">
    <property type="entry name" value="CATABOLIC L-SERINE_THREONINE DEHYDRATASE"/>
    <property type="match status" value="1"/>
</dbReference>
<dbReference type="PANTHER" id="PTHR48078">
    <property type="entry name" value="THREONINE DEHYDRATASE, MITOCHONDRIAL-RELATED"/>
    <property type="match status" value="1"/>
</dbReference>
<dbReference type="GO" id="GO:0030170">
    <property type="term" value="F:pyridoxal phosphate binding"/>
    <property type="evidence" value="ECO:0007669"/>
    <property type="project" value="InterPro"/>
</dbReference>
<dbReference type="SUPFAM" id="SSF53686">
    <property type="entry name" value="Tryptophan synthase beta subunit-like PLP-dependent enzymes"/>
    <property type="match status" value="1"/>
</dbReference>
<dbReference type="InterPro" id="IPR000634">
    <property type="entry name" value="Ser/Thr_deHydtase_PyrdxlP-BS"/>
</dbReference>
<comment type="catalytic activity">
    <reaction evidence="6">
        <text>L-serine = pyruvate + NH4(+)</text>
        <dbReference type="Rhea" id="RHEA:19169"/>
        <dbReference type="ChEBI" id="CHEBI:15361"/>
        <dbReference type="ChEBI" id="CHEBI:28938"/>
        <dbReference type="ChEBI" id="CHEBI:33384"/>
        <dbReference type="EC" id="4.3.1.17"/>
    </reaction>
</comment>
<evidence type="ECO:0000256" key="1">
    <source>
        <dbReference type="ARBA" id="ARBA00001933"/>
    </source>
</evidence>
<dbReference type="GO" id="GO:0009097">
    <property type="term" value="P:isoleucine biosynthetic process"/>
    <property type="evidence" value="ECO:0007669"/>
    <property type="project" value="TreeGrafter"/>
</dbReference>
<name>A0A0Q9YQ15_9GAMM</name>